<organism evidence="1 2">
    <name type="scientific">Kickxella alabastrina</name>
    <dbReference type="NCBI Taxonomy" id="61397"/>
    <lineage>
        <taxon>Eukaryota</taxon>
        <taxon>Fungi</taxon>
        <taxon>Fungi incertae sedis</taxon>
        <taxon>Zoopagomycota</taxon>
        <taxon>Kickxellomycotina</taxon>
        <taxon>Kickxellomycetes</taxon>
        <taxon>Kickxellales</taxon>
        <taxon>Kickxellaceae</taxon>
        <taxon>Kickxella</taxon>
    </lineage>
</organism>
<gene>
    <name evidence="1" type="ORF">LPJ66_008573</name>
</gene>
<keyword evidence="2" id="KW-1185">Reference proteome</keyword>
<accession>A0ACC1IBW2</accession>
<evidence type="ECO:0000313" key="1">
    <source>
        <dbReference type="EMBL" id="KAJ1888451.1"/>
    </source>
</evidence>
<dbReference type="Proteomes" id="UP001150581">
    <property type="component" value="Unassembled WGS sequence"/>
</dbReference>
<evidence type="ECO:0000313" key="2">
    <source>
        <dbReference type="Proteomes" id="UP001150581"/>
    </source>
</evidence>
<dbReference type="EMBL" id="JANBPG010001752">
    <property type="protein sequence ID" value="KAJ1888451.1"/>
    <property type="molecule type" value="Genomic_DNA"/>
</dbReference>
<name>A0ACC1IBW2_9FUNG</name>
<reference evidence="1" key="1">
    <citation type="submission" date="2022-07" db="EMBL/GenBank/DDBJ databases">
        <title>Phylogenomic reconstructions and comparative analyses of Kickxellomycotina fungi.</title>
        <authorList>
            <person name="Reynolds N.K."/>
            <person name="Stajich J.E."/>
            <person name="Barry K."/>
            <person name="Grigoriev I.V."/>
            <person name="Crous P."/>
            <person name="Smith M.E."/>
        </authorList>
    </citation>
    <scope>NUCLEOTIDE SEQUENCE</scope>
    <source>
        <strain evidence="1">Benny 63K</strain>
    </source>
</reference>
<comment type="caution">
    <text evidence="1">The sequence shown here is derived from an EMBL/GenBank/DDBJ whole genome shotgun (WGS) entry which is preliminary data.</text>
</comment>
<sequence>MELKTTRSRRQNAGNKMHAMVEEERAKMQSGEIVASDDDEDFSKNVDIEDVVDSDFAETDSEDEKVEEDASKAAEAMLERAERRQWRKATKNRIIVPQFASTTRTTRTAKPKEPMKSLEPDSAGDISAEVRGLKRHKMLEQAVRFSSRSSVLRKTLESEALVQEREFLAEIKRGRKRHRHTDGSEDPSVAHNNLTQEQLLEEAKQTEIENIEKLNTFQQQEAEDKILQRRLASRKAPLIIRPVVHYKSSVENLNIGDADVHDTGDQRRVVRTDYALDMVDDEDYPLNPWARHVAVVPPKLCAVTGLPARYFHPRAKVPYANARAYRILEELVLGEHAFFYGIGVWSSTAISDD</sequence>
<protein>
    <submittedName>
        <fullName evidence="1">Uncharacterized protein</fullName>
    </submittedName>
</protein>
<proteinExistence type="predicted"/>